<reference evidence="2 3" key="1">
    <citation type="submission" date="2015-09" db="EMBL/GenBank/DDBJ databases">
        <title>Draft genome of the parasitic nematode Teladorsagia circumcincta isolate WARC Sus (inbred).</title>
        <authorList>
            <person name="Mitreva M."/>
        </authorList>
    </citation>
    <scope>NUCLEOTIDE SEQUENCE [LARGE SCALE GENOMIC DNA]</scope>
    <source>
        <strain evidence="2 3">S</strain>
    </source>
</reference>
<evidence type="ECO:0000313" key="2">
    <source>
        <dbReference type="EMBL" id="PIO61440.1"/>
    </source>
</evidence>
<dbReference type="EMBL" id="KZ353621">
    <property type="protein sequence ID" value="PIO61440.1"/>
    <property type="molecule type" value="Genomic_DNA"/>
</dbReference>
<proteinExistence type="predicted"/>
<feature type="compositionally biased region" description="Low complexity" evidence="1">
    <location>
        <begin position="1"/>
        <end position="15"/>
    </location>
</feature>
<evidence type="ECO:0000256" key="1">
    <source>
        <dbReference type="SAM" id="MobiDB-lite"/>
    </source>
</evidence>
<evidence type="ECO:0000313" key="3">
    <source>
        <dbReference type="Proteomes" id="UP000230423"/>
    </source>
</evidence>
<feature type="non-terminal residue" evidence="2">
    <location>
        <position position="1"/>
    </location>
</feature>
<sequence length="121" mass="12908">GGKHTTSYSSSVTKTSKTETKTVTKRSSISGPGLPSLSPTGKTQTIPLAPTQDDSDKLKEKGLTPKGMSERFMQTLRFLTPLSQDKDEGCDDYLNALGESGDGEQQLAADCTQTKVSEFSS</sequence>
<feature type="region of interest" description="Disordered" evidence="1">
    <location>
        <begin position="1"/>
        <end position="67"/>
    </location>
</feature>
<feature type="compositionally biased region" description="Basic and acidic residues" evidence="1">
    <location>
        <begin position="54"/>
        <end position="63"/>
    </location>
</feature>
<protein>
    <submittedName>
        <fullName evidence="2">Uncharacterized protein</fullName>
    </submittedName>
</protein>
<accession>A0A2G9TW21</accession>
<dbReference type="Proteomes" id="UP000230423">
    <property type="component" value="Unassembled WGS sequence"/>
</dbReference>
<dbReference type="AlphaFoldDB" id="A0A2G9TW21"/>
<gene>
    <name evidence="2" type="ORF">TELCIR_17038</name>
</gene>
<feature type="region of interest" description="Disordered" evidence="1">
    <location>
        <begin position="99"/>
        <end position="121"/>
    </location>
</feature>
<name>A0A2G9TW21_TELCI</name>
<keyword evidence="3" id="KW-1185">Reference proteome</keyword>
<organism evidence="2 3">
    <name type="scientific">Teladorsagia circumcincta</name>
    <name type="common">Brown stomach worm</name>
    <name type="synonym">Ostertagia circumcincta</name>
    <dbReference type="NCBI Taxonomy" id="45464"/>
    <lineage>
        <taxon>Eukaryota</taxon>
        <taxon>Metazoa</taxon>
        <taxon>Ecdysozoa</taxon>
        <taxon>Nematoda</taxon>
        <taxon>Chromadorea</taxon>
        <taxon>Rhabditida</taxon>
        <taxon>Rhabditina</taxon>
        <taxon>Rhabditomorpha</taxon>
        <taxon>Strongyloidea</taxon>
        <taxon>Trichostrongylidae</taxon>
        <taxon>Teladorsagia</taxon>
    </lineage>
</organism>
<feature type="compositionally biased region" description="Polar residues" evidence="1">
    <location>
        <begin position="111"/>
        <end position="121"/>
    </location>
</feature>
<feature type="compositionally biased region" description="Low complexity" evidence="1">
    <location>
        <begin position="25"/>
        <end position="39"/>
    </location>
</feature>